<name>A0ABS2S8D6_9PSEU</name>
<accession>A0ABS2S8D6</accession>
<reference evidence="3 4" key="1">
    <citation type="submission" date="2021-01" db="EMBL/GenBank/DDBJ databases">
        <title>Sequencing the genomes of 1000 actinobacteria strains.</title>
        <authorList>
            <person name="Klenk H.-P."/>
        </authorList>
    </citation>
    <scope>NUCLEOTIDE SEQUENCE [LARGE SCALE GENOMIC DNA]</scope>
    <source>
        <strain evidence="3 4">DSM 44581</strain>
    </source>
</reference>
<comment type="caution">
    <text evidence="3">The sequence shown here is derived from an EMBL/GenBank/DDBJ whole genome shotgun (WGS) entry which is preliminary data.</text>
</comment>
<dbReference type="InterPro" id="IPR027392">
    <property type="entry name" value="TF_Znf"/>
</dbReference>
<protein>
    <submittedName>
        <fullName evidence="3">Zn-finger nucleic acid-binding protein</fullName>
    </submittedName>
</protein>
<evidence type="ECO:0000259" key="2">
    <source>
        <dbReference type="Pfam" id="PF13453"/>
    </source>
</evidence>
<evidence type="ECO:0000313" key="3">
    <source>
        <dbReference type="EMBL" id="MBM7812522.1"/>
    </source>
</evidence>
<dbReference type="Pfam" id="PF13453">
    <property type="entry name" value="Zn_ribbon_TFIIB"/>
    <property type="match status" value="1"/>
</dbReference>
<organism evidence="3 4">
    <name type="scientific">Saccharothrix algeriensis</name>
    <dbReference type="NCBI Taxonomy" id="173560"/>
    <lineage>
        <taxon>Bacteria</taxon>
        <taxon>Bacillati</taxon>
        <taxon>Actinomycetota</taxon>
        <taxon>Actinomycetes</taxon>
        <taxon>Pseudonocardiales</taxon>
        <taxon>Pseudonocardiaceae</taxon>
        <taxon>Saccharothrix</taxon>
    </lineage>
</organism>
<evidence type="ECO:0000256" key="1">
    <source>
        <dbReference type="SAM" id="MobiDB-lite"/>
    </source>
</evidence>
<dbReference type="Proteomes" id="UP001195724">
    <property type="component" value="Unassembled WGS sequence"/>
</dbReference>
<dbReference type="RefSeq" id="WP_204843285.1">
    <property type="nucleotide sequence ID" value="NZ_JAFBCL010000001.1"/>
</dbReference>
<keyword evidence="4" id="KW-1185">Reference proteome</keyword>
<proteinExistence type="predicted"/>
<dbReference type="EMBL" id="JAFBCL010000001">
    <property type="protein sequence ID" value="MBM7812522.1"/>
    <property type="molecule type" value="Genomic_DNA"/>
</dbReference>
<feature type="domain" description="Transcription factor zinc-finger" evidence="2">
    <location>
        <begin position="8"/>
        <end position="47"/>
    </location>
</feature>
<sequence length="148" mass="15887">MRTLEYVICPKCQDLMRTITRGAVHIEQCDNCKGVFLDGGELDQIVAAEREHYATAPPYADQPAGPPPPYADQSAGSPPPSADQPAGSPPPYQPPPGTTPPPAAYPPAAHPAAYPPGAPHPAAYPPGHYDQGYYGRPRRRSFLEELFD</sequence>
<feature type="compositionally biased region" description="Pro residues" evidence="1">
    <location>
        <begin position="77"/>
        <end position="124"/>
    </location>
</feature>
<feature type="region of interest" description="Disordered" evidence="1">
    <location>
        <begin position="53"/>
        <end position="136"/>
    </location>
</feature>
<evidence type="ECO:0000313" key="4">
    <source>
        <dbReference type="Proteomes" id="UP001195724"/>
    </source>
</evidence>
<gene>
    <name evidence="3" type="ORF">JOE68_003387</name>
</gene>